<dbReference type="Gene3D" id="1.20.1560.10">
    <property type="entry name" value="ABC transporter type 1, transmembrane domain"/>
    <property type="match status" value="1"/>
</dbReference>
<dbReference type="PANTHER" id="PTHR43394:SF14">
    <property type="entry name" value="TRANSPORTER 2, ATP BINDING CASSETTE SUBFAMILY B"/>
    <property type="match status" value="1"/>
</dbReference>
<evidence type="ECO:0000256" key="4">
    <source>
        <dbReference type="ARBA" id="ARBA00022840"/>
    </source>
</evidence>
<dbReference type="GO" id="GO:0016887">
    <property type="term" value="F:ATP hydrolysis activity"/>
    <property type="evidence" value="ECO:0007669"/>
    <property type="project" value="InterPro"/>
</dbReference>
<dbReference type="Gene3D" id="3.40.50.300">
    <property type="entry name" value="P-loop containing nucleotide triphosphate hydrolases"/>
    <property type="match status" value="1"/>
</dbReference>
<reference evidence="10 11" key="1">
    <citation type="submission" date="2019-09" db="EMBL/GenBank/DDBJ databases">
        <title>Bird 10,000 Genomes (B10K) Project - Family phase.</title>
        <authorList>
            <person name="Zhang G."/>
        </authorList>
    </citation>
    <scope>NUCLEOTIDE SEQUENCE [LARGE SCALE GENOMIC DNA]</scope>
    <source>
        <strain evidence="10">B10K-DU-001-24</strain>
        <tissue evidence="10">Muscle</tissue>
    </source>
</reference>
<dbReference type="GO" id="GO:0005524">
    <property type="term" value="F:ATP binding"/>
    <property type="evidence" value="ECO:0007669"/>
    <property type="project" value="UniProtKB-KW"/>
</dbReference>
<protein>
    <submittedName>
        <fullName evidence="10">TAP2 protein</fullName>
    </submittedName>
</protein>
<dbReference type="GO" id="GO:0015421">
    <property type="term" value="F:ABC-type oligopeptide transporter activity"/>
    <property type="evidence" value="ECO:0007669"/>
    <property type="project" value="TreeGrafter"/>
</dbReference>
<comment type="subcellular location">
    <subcellularLocation>
        <location evidence="1">Membrane</location>
        <topology evidence="1">Multi-pass membrane protein</topology>
    </subcellularLocation>
</comment>
<dbReference type="InterPro" id="IPR003439">
    <property type="entry name" value="ABC_transporter-like_ATP-bd"/>
</dbReference>
<evidence type="ECO:0000256" key="2">
    <source>
        <dbReference type="ARBA" id="ARBA00022692"/>
    </source>
</evidence>
<dbReference type="InterPro" id="IPR011527">
    <property type="entry name" value="ABC1_TM_dom"/>
</dbReference>
<feature type="non-terminal residue" evidence="10">
    <location>
        <position position="628"/>
    </location>
</feature>
<dbReference type="OrthoDB" id="6500128at2759"/>
<keyword evidence="5" id="KW-1133">Transmembrane helix</keyword>
<evidence type="ECO:0000313" key="10">
    <source>
        <dbReference type="EMBL" id="NXG43130.1"/>
    </source>
</evidence>
<dbReference type="InterPro" id="IPR017871">
    <property type="entry name" value="ABC_transporter-like_CS"/>
</dbReference>
<dbReference type="AlphaFoldDB" id="A0A7K9BUP0"/>
<dbReference type="Proteomes" id="UP000574528">
    <property type="component" value="Unassembled WGS sequence"/>
</dbReference>
<keyword evidence="6" id="KW-0472">Membrane</keyword>
<dbReference type="GO" id="GO:0016020">
    <property type="term" value="C:membrane"/>
    <property type="evidence" value="ECO:0007669"/>
    <property type="project" value="UniProtKB-SubCell"/>
</dbReference>
<sequence length="628" mass="67100">RLSCVLLLVDLLLLAALAQGVPVLAQLGPVWASWLEASLRLLTLASAQHLLKLGGPGEVSLVLSLSPATFSSLKVWLVPGSAPPALLAAANPTWLALTHAASLGSLLALEATSRTRQGQKVTPAWKLLKVAQEEGKVLGAAFCCLVLAVVGEVAGPYCTGRALDSIKLGEGLTTSVLALVAAADVGKAFFSGCRGGLFCLAQARLKFRVRSRLFSNLVHQDLTFFQGTAAAELCSQLVEEVQLLCRVVPSSINISLRSLAMVLGFGAFMWALSPPLTLVALLEVPLAIAARRVHDKRYQALQRSLLEAKAQRAAVVQEALASIQTVRTFGGEEEEEERHNQALAHRLRLQGQMDLEVALYTLAQRVLQVTVQVLVLWQGQQQLRGGSITAGSLVTFLLYQAKFGNHIKTLAFGHGDLLSKAAAGQKVLELLEKDPALAARGTLVPPTQLRGEVTFRGVSFCYPTRPEHQVLKDVSFELHPGEVTALVGPNGSGKSSCAALLQRLYQPSSGEVFLDGIPVQDYDHHYFHQQVVQVEQDPVLFSGTIWDNITSGLEGCGEDQVREAAARAGALDFILASEGGFATDVGERGGQLSAGERQRIAVARALLRRPKVLILDEATSALEGDGEA</sequence>
<dbReference type="Pfam" id="PF00005">
    <property type="entry name" value="ABC_tran"/>
    <property type="match status" value="1"/>
</dbReference>
<evidence type="ECO:0000256" key="7">
    <source>
        <dbReference type="SAM" id="SignalP"/>
    </source>
</evidence>
<feature type="signal peptide" evidence="7">
    <location>
        <begin position="1"/>
        <end position="20"/>
    </location>
</feature>
<evidence type="ECO:0000313" key="11">
    <source>
        <dbReference type="Proteomes" id="UP000574528"/>
    </source>
</evidence>
<feature type="domain" description="ABC transmembrane type-1" evidence="9">
    <location>
        <begin position="140"/>
        <end position="399"/>
    </location>
</feature>
<feature type="chain" id="PRO_5029567417" evidence="7">
    <location>
        <begin position="21"/>
        <end position="628"/>
    </location>
</feature>
<keyword evidence="11" id="KW-1185">Reference proteome</keyword>
<dbReference type="SUPFAM" id="SSF52540">
    <property type="entry name" value="P-loop containing nucleoside triphosphate hydrolases"/>
    <property type="match status" value="1"/>
</dbReference>
<dbReference type="SUPFAM" id="SSF90123">
    <property type="entry name" value="ABC transporter transmembrane region"/>
    <property type="match status" value="1"/>
</dbReference>
<feature type="domain" description="ABC transporter" evidence="8">
    <location>
        <begin position="453"/>
        <end position="628"/>
    </location>
</feature>
<dbReference type="InterPro" id="IPR039421">
    <property type="entry name" value="Type_1_exporter"/>
</dbReference>
<organism evidence="10 11">
    <name type="scientific">Psilopogon haemacephalus</name>
    <name type="common">coppersmith barbet</name>
    <dbReference type="NCBI Taxonomy" id="2585815"/>
    <lineage>
        <taxon>Eukaryota</taxon>
        <taxon>Metazoa</taxon>
        <taxon>Chordata</taxon>
        <taxon>Craniata</taxon>
        <taxon>Vertebrata</taxon>
        <taxon>Euteleostomi</taxon>
        <taxon>Archelosauria</taxon>
        <taxon>Archosauria</taxon>
        <taxon>Dinosauria</taxon>
        <taxon>Saurischia</taxon>
        <taxon>Theropoda</taxon>
        <taxon>Coelurosauria</taxon>
        <taxon>Aves</taxon>
        <taxon>Neognathae</taxon>
        <taxon>Neoaves</taxon>
        <taxon>Telluraves</taxon>
        <taxon>Coraciimorphae</taxon>
        <taxon>Piciformes</taxon>
        <taxon>Megalaimidae</taxon>
        <taxon>Psilopogon</taxon>
    </lineage>
</organism>
<evidence type="ECO:0000259" key="8">
    <source>
        <dbReference type="PROSITE" id="PS50893"/>
    </source>
</evidence>
<proteinExistence type="predicted"/>
<evidence type="ECO:0000256" key="5">
    <source>
        <dbReference type="ARBA" id="ARBA00022989"/>
    </source>
</evidence>
<dbReference type="PROSITE" id="PS50893">
    <property type="entry name" value="ABC_TRANSPORTER_2"/>
    <property type="match status" value="1"/>
</dbReference>
<dbReference type="PROSITE" id="PS50929">
    <property type="entry name" value="ABC_TM1F"/>
    <property type="match status" value="1"/>
</dbReference>
<evidence type="ECO:0000256" key="6">
    <source>
        <dbReference type="ARBA" id="ARBA00023136"/>
    </source>
</evidence>
<keyword evidence="3" id="KW-0547">Nucleotide-binding</keyword>
<dbReference type="Pfam" id="PF00664">
    <property type="entry name" value="ABC_membrane"/>
    <property type="match status" value="1"/>
</dbReference>
<evidence type="ECO:0000256" key="1">
    <source>
        <dbReference type="ARBA" id="ARBA00004141"/>
    </source>
</evidence>
<feature type="non-terminal residue" evidence="10">
    <location>
        <position position="1"/>
    </location>
</feature>
<dbReference type="SMART" id="SM00382">
    <property type="entry name" value="AAA"/>
    <property type="match status" value="1"/>
</dbReference>
<keyword evidence="4" id="KW-0067">ATP-binding</keyword>
<accession>A0A7K9BUP0</accession>
<dbReference type="PANTHER" id="PTHR43394">
    <property type="entry name" value="ATP-DEPENDENT PERMEASE MDL1, MITOCHONDRIAL"/>
    <property type="match status" value="1"/>
</dbReference>
<dbReference type="EMBL" id="VWZI01004867">
    <property type="protein sequence ID" value="NXG43130.1"/>
    <property type="molecule type" value="Genomic_DNA"/>
</dbReference>
<dbReference type="InterPro" id="IPR027417">
    <property type="entry name" value="P-loop_NTPase"/>
</dbReference>
<gene>
    <name evidence="10" type="primary">Tap2</name>
    <name evidence="10" type="ORF">PSIHAE_R04293</name>
</gene>
<dbReference type="PROSITE" id="PS00211">
    <property type="entry name" value="ABC_TRANSPORTER_1"/>
    <property type="match status" value="1"/>
</dbReference>
<keyword evidence="7" id="KW-0732">Signal</keyword>
<comment type="caution">
    <text evidence="10">The sequence shown here is derived from an EMBL/GenBank/DDBJ whole genome shotgun (WGS) entry which is preliminary data.</text>
</comment>
<evidence type="ECO:0000259" key="9">
    <source>
        <dbReference type="PROSITE" id="PS50929"/>
    </source>
</evidence>
<dbReference type="InterPro" id="IPR036640">
    <property type="entry name" value="ABC1_TM_sf"/>
</dbReference>
<keyword evidence="2" id="KW-0812">Transmembrane</keyword>
<dbReference type="InterPro" id="IPR003593">
    <property type="entry name" value="AAA+_ATPase"/>
</dbReference>
<evidence type="ECO:0000256" key="3">
    <source>
        <dbReference type="ARBA" id="ARBA00022741"/>
    </source>
</evidence>
<name>A0A7K9BUP0_9PICI</name>